<evidence type="ECO:0000313" key="3">
    <source>
        <dbReference type="Proteomes" id="UP000198878"/>
    </source>
</evidence>
<keyword evidence="3" id="KW-1185">Reference proteome</keyword>
<evidence type="ECO:0000256" key="1">
    <source>
        <dbReference type="SAM" id="MobiDB-lite"/>
    </source>
</evidence>
<evidence type="ECO:0000313" key="2">
    <source>
        <dbReference type="EMBL" id="SEF36863.1"/>
    </source>
</evidence>
<evidence type="ECO:0008006" key="4">
    <source>
        <dbReference type="Google" id="ProtNLM"/>
    </source>
</evidence>
<name>A0A1H5RER0_9PSEU</name>
<dbReference type="RefSeq" id="WP_425266210.1">
    <property type="nucleotide sequence ID" value="NZ_FNUJ01000011.1"/>
</dbReference>
<feature type="region of interest" description="Disordered" evidence="1">
    <location>
        <begin position="164"/>
        <end position="194"/>
    </location>
</feature>
<accession>A0A1H5RER0</accession>
<sequence>MPDTYAPSRLDQALFSPPFIVIDDDNAAHTITRDLDGAVDILNTRPAARAIVGALRQPMLAIDIDPTDKGAGAEEGDVVAEQLTLWADRYGLPWLRRASGRPGHTHLIIKTPAYLRRELQIVLRTVATRQDVSATLRSTLRLTSSPHRHNLPSPIVNFTLTAADAPQLPDSPSARTSRPARRRSSGGRSRSEDEYGHALALARAGHTTSHAWAFANLAGTKARGIGETAWRRWFWAPATTIAAAERSLTEEQAWDLFHQASPTQAAHVGRDAWRHSRWLPALQEAQESRPRRRRLGPHRAGERLDEPPLRRLQHVQTVLQAAVDRRLARESGVAVHTRTIAGVRVSSLRAALDAFAHAFLATGGSISVRDWAERAGLDPKTVRRARDAALNLGILERVHRYAGGQSDCDAYTLTESAAAGQNTELTSPTLYTPTRGQADPLRLRSQHRRDRHQFACNRTLRATAAGASLQGPTDEPLPATCFDTVPHRQRELAGVDRPHFRDGNCLHRVDCLCGDRDTPSRPNRREGTFIYGTVDSHRGNAEQFCCLTNGQETRRTYSGVGHHRPPVLCGKGRLVSTIQVTAHIDTINFSIRRKYQLVN</sequence>
<proteinExistence type="predicted"/>
<dbReference type="Proteomes" id="UP000198878">
    <property type="component" value="Unassembled WGS sequence"/>
</dbReference>
<dbReference type="AlphaFoldDB" id="A0A1H5RER0"/>
<reference evidence="3" key="1">
    <citation type="submission" date="2016-10" db="EMBL/GenBank/DDBJ databases">
        <authorList>
            <person name="Varghese N."/>
            <person name="Submissions S."/>
        </authorList>
    </citation>
    <scope>NUCLEOTIDE SEQUENCE [LARGE SCALE GENOMIC DNA]</scope>
    <source>
        <strain evidence="3">DSM 44654</strain>
    </source>
</reference>
<dbReference type="EMBL" id="FNUJ01000011">
    <property type="protein sequence ID" value="SEF36863.1"/>
    <property type="molecule type" value="Genomic_DNA"/>
</dbReference>
<gene>
    <name evidence="2" type="ORF">SAMN05421837_111284</name>
</gene>
<dbReference type="STRING" id="218821.SAMN05421837_111284"/>
<feature type="region of interest" description="Disordered" evidence="1">
    <location>
        <begin position="284"/>
        <end position="304"/>
    </location>
</feature>
<organism evidence="2 3">
    <name type="scientific">Amycolatopsis pretoriensis</name>
    <dbReference type="NCBI Taxonomy" id="218821"/>
    <lineage>
        <taxon>Bacteria</taxon>
        <taxon>Bacillati</taxon>
        <taxon>Actinomycetota</taxon>
        <taxon>Actinomycetes</taxon>
        <taxon>Pseudonocardiales</taxon>
        <taxon>Pseudonocardiaceae</taxon>
        <taxon>Amycolatopsis</taxon>
    </lineage>
</organism>
<protein>
    <recommendedName>
        <fullName evidence="4">Primase C terminal 1 (PriCT-1)</fullName>
    </recommendedName>
</protein>